<feature type="domain" description="Major facilitator superfamily (MFS) profile" evidence="8">
    <location>
        <begin position="27"/>
        <end position="436"/>
    </location>
</feature>
<dbReference type="Proteomes" id="UP000701801">
    <property type="component" value="Unassembled WGS sequence"/>
</dbReference>
<dbReference type="PANTHER" id="PTHR43791:SF24">
    <property type="entry name" value="NICOTINIC ACID PLASMA MEMBRANE TRANSPORTER"/>
    <property type="match status" value="1"/>
</dbReference>
<evidence type="ECO:0000259" key="8">
    <source>
        <dbReference type="PROSITE" id="PS50850"/>
    </source>
</evidence>
<feature type="transmembrane region" description="Helical" evidence="7">
    <location>
        <begin position="319"/>
        <end position="340"/>
    </location>
</feature>
<keyword evidence="3 7" id="KW-0812">Transmembrane</keyword>
<dbReference type="OrthoDB" id="2962993at2759"/>
<dbReference type="Pfam" id="PF07690">
    <property type="entry name" value="MFS_1"/>
    <property type="match status" value="1"/>
</dbReference>
<keyword evidence="4 7" id="KW-1133">Transmembrane helix</keyword>
<sequence>MDSTSEKVKPNIKTDSVSSDPTQGAIYIDVEEEKKVLRKFDKYILPQAFVFILLNYLGQGNQFGNLVTLFFVPYIVTEVFWVSAVKRFGANYIITIALTGWCLATIGTGFVQNYGQALACRMLLGLFEAGVAPCFAFIFSTIYARESLAKRIALVNLANATSGAFGGLLAYGLQSMGTRRGLEAWRWLFIIEGAASLAICGGLLLSFPNTPEAAWFLSVEEKEIMVLRKKRDILYKWDDQFEWKWVKEALTDPFVYIASLAFFTSSVAIFGFGTFLPTIIKGFGYSSLEANYLTIPVYVTGAISLVAQAYWSDRLQKRALFLVVSAIPVTTAYIICVATPNKVAGFAAMFILVLGVYSVSCLMITWMATNLIPEYKRSVGLPIFCSIGNCSGLVSGQLYPPSQGPRYIMGNSISARLEVVSVVFVGLTWLLLRRRNAEREKLIAQGTTTNGMTSSTGMRVNIVNTGIKAEKIGQDSRPVLRDYSDLKGKSLLKETLGHQNRQSTSALGGTSDFDPAIIRNLSFNPQGKCLDNMQDDMVLRRPSVDVHFLMRPDNQEEMDQELENLDIIERLVAPHGQELWGALVYGRPSNIRMDSWDVRPLEVSDFPETSKDNDDEEGSAEIGKGRQTFVYMVSLTMIVSEILDQFFTLAAIRRRENLPAMLDRARPLQMRHKEWFSSLPQMLSHTTQQKLRFIALFFVLIPFPSPDSDLILMTRRTAGTRFSSALDFVQRLRQEHLQSFWHFSSSCSLAIIGIFAGILAITSTDPQERDSYISRLAEYRWILRVSNTGSSVMKYAVGVLDKTSQLLEQQIKQEGSRRESEIQEIPALEVSPTYSGSVSVGVEDRGWSESSVIDPQHMGYSHDLKNFPMYDMATNLDFVLLKGLVRGENRA</sequence>
<dbReference type="Gene3D" id="1.20.1250.20">
    <property type="entry name" value="MFS general substrate transporter like domains"/>
    <property type="match status" value="2"/>
</dbReference>
<keyword evidence="5 7" id="KW-0472">Membrane</keyword>
<evidence type="ECO:0000256" key="2">
    <source>
        <dbReference type="ARBA" id="ARBA00022448"/>
    </source>
</evidence>
<dbReference type="AlphaFoldDB" id="A0A9N9LL21"/>
<feature type="transmembrane region" description="Helical" evidence="7">
    <location>
        <begin position="123"/>
        <end position="142"/>
    </location>
</feature>
<protein>
    <recommendedName>
        <fullName evidence="8">Major facilitator superfamily (MFS) profile domain-containing protein</fullName>
    </recommendedName>
</protein>
<dbReference type="InterPro" id="IPR020846">
    <property type="entry name" value="MFS_dom"/>
</dbReference>
<feature type="transmembrane region" description="Helical" evidence="7">
    <location>
        <begin position="66"/>
        <end position="85"/>
    </location>
</feature>
<evidence type="ECO:0000313" key="9">
    <source>
        <dbReference type="EMBL" id="CAG8975708.1"/>
    </source>
</evidence>
<feature type="transmembrane region" description="Helical" evidence="7">
    <location>
        <begin position="254"/>
        <end position="280"/>
    </location>
</feature>
<feature type="transmembrane region" description="Helical" evidence="7">
    <location>
        <begin position="379"/>
        <end position="398"/>
    </location>
</feature>
<dbReference type="PROSITE" id="PS50850">
    <property type="entry name" value="MFS"/>
    <property type="match status" value="1"/>
</dbReference>
<accession>A0A9N9LL21</accession>
<feature type="region of interest" description="Disordered" evidence="6">
    <location>
        <begin position="1"/>
        <end position="20"/>
    </location>
</feature>
<dbReference type="GO" id="GO:0016020">
    <property type="term" value="C:membrane"/>
    <property type="evidence" value="ECO:0007669"/>
    <property type="project" value="UniProtKB-SubCell"/>
</dbReference>
<feature type="transmembrane region" description="Helical" evidence="7">
    <location>
        <begin position="185"/>
        <end position="207"/>
    </location>
</feature>
<evidence type="ECO:0000256" key="3">
    <source>
        <dbReference type="ARBA" id="ARBA00022692"/>
    </source>
</evidence>
<evidence type="ECO:0000256" key="1">
    <source>
        <dbReference type="ARBA" id="ARBA00004141"/>
    </source>
</evidence>
<feature type="transmembrane region" description="Helical" evidence="7">
    <location>
        <begin position="292"/>
        <end position="312"/>
    </location>
</feature>
<feature type="transmembrane region" description="Helical" evidence="7">
    <location>
        <begin position="92"/>
        <end position="111"/>
    </location>
</feature>
<evidence type="ECO:0000256" key="7">
    <source>
        <dbReference type="SAM" id="Phobius"/>
    </source>
</evidence>
<evidence type="ECO:0000256" key="4">
    <source>
        <dbReference type="ARBA" id="ARBA00022989"/>
    </source>
</evidence>
<feature type="transmembrane region" description="Helical" evidence="7">
    <location>
        <begin position="740"/>
        <end position="761"/>
    </location>
</feature>
<feature type="transmembrane region" description="Helical" evidence="7">
    <location>
        <begin position="154"/>
        <end position="173"/>
    </location>
</feature>
<evidence type="ECO:0000256" key="5">
    <source>
        <dbReference type="ARBA" id="ARBA00023136"/>
    </source>
</evidence>
<keyword evidence="10" id="KW-1185">Reference proteome</keyword>
<reference evidence="9" key="1">
    <citation type="submission" date="2021-07" db="EMBL/GenBank/DDBJ databases">
        <authorList>
            <person name="Durling M."/>
        </authorList>
    </citation>
    <scope>NUCLEOTIDE SEQUENCE</scope>
</reference>
<comment type="subcellular location">
    <subcellularLocation>
        <location evidence="1">Membrane</location>
        <topology evidence="1">Multi-pass membrane protein</topology>
    </subcellularLocation>
</comment>
<evidence type="ECO:0000256" key="6">
    <source>
        <dbReference type="SAM" id="MobiDB-lite"/>
    </source>
</evidence>
<organism evidence="9 10">
    <name type="scientific">Hymenoscyphus albidus</name>
    <dbReference type="NCBI Taxonomy" id="595503"/>
    <lineage>
        <taxon>Eukaryota</taxon>
        <taxon>Fungi</taxon>
        <taxon>Dikarya</taxon>
        <taxon>Ascomycota</taxon>
        <taxon>Pezizomycotina</taxon>
        <taxon>Leotiomycetes</taxon>
        <taxon>Helotiales</taxon>
        <taxon>Helotiaceae</taxon>
        <taxon>Hymenoscyphus</taxon>
    </lineage>
</organism>
<feature type="transmembrane region" description="Helical" evidence="7">
    <location>
        <begin position="346"/>
        <end position="367"/>
    </location>
</feature>
<feature type="transmembrane region" description="Helical" evidence="7">
    <location>
        <begin position="413"/>
        <end position="432"/>
    </location>
</feature>
<dbReference type="FunFam" id="1.20.1250.20:FF:000013">
    <property type="entry name" value="MFS general substrate transporter"/>
    <property type="match status" value="1"/>
</dbReference>
<name>A0A9N9LL21_9HELO</name>
<dbReference type="InterPro" id="IPR036259">
    <property type="entry name" value="MFS_trans_sf"/>
</dbReference>
<dbReference type="GO" id="GO:0022857">
    <property type="term" value="F:transmembrane transporter activity"/>
    <property type="evidence" value="ECO:0007669"/>
    <property type="project" value="InterPro"/>
</dbReference>
<proteinExistence type="predicted"/>
<dbReference type="EMBL" id="CAJVRM010000148">
    <property type="protein sequence ID" value="CAG8975708.1"/>
    <property type="molecule type" value="Genomic_DNA"/>
</dbReference>
<dbReference type="CDD" id="cd12148">
    <property type="entry name" value="fungal_TF_MHR"/>
    <property type="match status" value="1"/>
</dbReference>
<dbReference type="InterPro" id="IPR011701">
    <property type="entry name" value="MFS"/>
</dbReference>
<evidence type="ECO:0000313" key="10">
    <source>
        <dbReference type="Proteomes" id="UP000701801"/>
    </source>
</evidence>
<dbReference type="PANTHER" id="PTHR43791">
    <property type="entry name" value="PERMEASE-RELATED"/>
    <property type="match status" value="1"/>
</dbReference>
<gene>
    <name evidence="9" type="ORF">HYALB_00009115</name>
</gene>
<keyword evidence="2" id="KW-0813">Transport</keyword>
<comment type="caution">
    <text evidence="9">The sequence shown here is derived from an EMBL/GenBank/DDBJ whole genome shotgun (WGS) entry which is preliminary data.</text>
</comment>
<dbReference type="SUPFAM" id="SSF103473">
    <property type="entry name" value="MFS general substrate transporter"/>
    <property type="match status" value="1"/>
</dbReference>